<dbReference type="Pfam" id="PF06941">
    <property type="entry name" value="NT5C"/>
    <property type="match status" value="1"/>
</dbReference>
<feature type="active site" description="Proton donor" evidence="4">
    <location>
        <position position="12"/>
    </location>
</feature>
<dbReference type="GO" id="GO:0008253">
    <property type="term" value="F:5'-nucleotidase activity"/>
    <property type="evidence" value="ECO:0007669"/>
    <property type="project" value="InterPro"/>
</dbReference>
<dbReference type="EMBL" id="SNZG01000050">
    <property type="protein sequence ID" value="TDR33690.1"/>
    <property type="molecule type" value="Genomic_DNA"/>
</dbReference>
<dbReference type="PANTHER" id="PTHR35134:SF2">
    <property type="entry name" value="NUCLEOTIDASE YQFW-RELATED"/>
    <property type="match status" value="1"/>
</dbReference>
<evidence type="ECO:0000313" key="8">
    <source>
        <dbReference type="Proteomes" id="UP000294641"/>
    </source>
</evidence>
<dbReference type="InterPro" id="IPR010708">
    <property type="entry name" value="5'(3')-deoxyribonucleotidase"/>
</dbReference>
<keyword evidence="2 3" id="KW-0378">Hydrolase</keyword>
<dbReference type="Proteomes" id="UP000254330">
    <property type="component" value="Unassembled WGS sequence"/>
</dbReference>
<protein>
    <recommendedName>
        <fullName evidence="3">Nucleotidase</fullName>
        <ecNumber evidence="3">3.1.3.-</ecNumber>
    </recommendedName>
</protein>
<comment type="similarity">
    <text evidence="1 3">Belongs to the 5'(3')-deoxyribonucleotidase family.</text>
</comment>
<dbReference type="OrthoDB" id="2471595at2"/>
<sequence>MTKKYSFGIDIDGTVTGQEFLLPFINNHFKTNLVLDDIKQYDLSEALPVSTEDFYKWFYATELEMYKNPPLQQDVVRILNRWHPDTNLNFITARNSNATDVTETWLQSSKIPYDALEIVGNASKIHAAKKQNVELFFEDKHENAIILAEELDIPVILFDAPYNRQSTPKNIVRVNHWQEAEQWVKKEFGI</sequence>
<comment type="caution">
    <text evidence="5">The sequence shown here is derived from an EMBL/GenBank/DDBJ whole genome shotgun (WGS) entry which is preliminary data.</text>
</comment>
<proteinExistence type="inferred from homology"/>
<accession>A0A2U3A9L4</accession>
<reference evidence="5 7" key="1">
    <citation type="submission" date="2018-06" db="EMBL/GenBank/DDBJ databases">
        <authorList>
            <consortium name="Pathogen Informatics"/>
            <person name="Doyle S."/>
        </authorList>
    </citation>
    <scope>NUCLEOTIDE SEQUENCE [LARGE SCALE GENOMIC DNA]</scope>
    <source>
        <strain evidence="5 7">NCTC10597</strain>
    </source>
</reference>
<dbReference type="PANTHER" id="PTHR35134">
    <property type="entry name" value="NUCLEOTIDASE YQFW-RELATED"/>
    <property type="match status" value="1"/>
</dbReference>
<dbReference type="InterPro" id="IPR009206">
    <property type="entry name" value="Nucleotidase_putative"/>
</dbReference>
<keyword evidence="8" id="KW-1185">Reference proteome</keyword>
<organism evidence="5 7">
    <name type="scientific">Kurthia zopfii</name>
    <dbReference type="NCBI Taxonomy" id="1650"/>
    <lineage>
        <taxon>Bacteria</taxon>
        <taxon>Bacillati</taxon>
        <taxon>Bacillota</taxon>
        <taxon>Bacilli</taxon>
        <taxon>Bacillales</taxon>
        <taxon>Caryophanaceae</taxon>
        <taxon>Kurthia</taxon>
    </lineage>
</organism>
<evidence type="ECO:0000313" key="7">
    <source>
        <dbReference type="Proteomes" id="UP000254330"/>
    </source>
</evidence>
<dbReference type="PIRSF" id="PIRSF021362">
    <property type="entry name" value="UCP021362_HAD"/>
    <property type="match status" value="1"/>
</dbReference>
<dbReference type="EMBL" id="UGNP01000001">
    <property type="protein sequence ID" value="STX10025.1"/>
    <property type="molecule type" value="Genomic_DNA"/>
</dbReference>
<dbReference type="Gene3D" id="3.40.50.1000">
    <property type="entry name" value="HAD superfamily/HAD-like"/>
    <property type="match status" value="1"/>
</dbReference>
<dbReference type="GO" id="GO:0009264">
    <property type="term" value="P:deoxyribonucleotide catabolic process"/>
    <property type="evidence" value="ECO:0007669"/>
    <property type="project" value="InterPro"/>
</dbReference>
<name>A0A2U3A9L4_9BACL</name>
<dbReference type="AlphaFoldDB" id="A0A2U3A9L4"/>
<feature type="active site" description="Nucleophile" evidence="4">
    <location>
        <position position="10"/>
    </location>
</feature>
<dbReference type="InterPro" id="IPR036412">
    <property type="entry name" value="HAD-like_sf"/>
</dbReference>
<evidence type="ECO:0000256" key="2">
    <source>
        <dbReference type="ARBA" id="ARBA00022801"/>
    </source>
</evidence>
<evidence type="ECO:0000313" key="5">
    <source>
        <dbReference type="EMBL" id="STX10025.1"/>
    </source>
</evidence>
<evidence type="ECO:0000256" key="3">
    <source>
        <dbReference type="PIRNR" id="PIRNR021362"/>
    </source>
</evidence>
<dbReference type="InterPro" id="IPR052419">
    <property type="entry name" value="5_3-deoxyribonucleotidase-like"/>
</dbReference>
<dbReference type="Proteomes" id="UP000294641">
    <property type="component" value="Unassembled WGS sequence"/>
</dbReference>
<dbReference type="SUPFAM" id="SSF56784">
    <property type="entry name" value="HAD-like"/>
    <property type="match status" value="1"/>
</dbReference>
<reference evidence="6 8" key="2">
    <citation type="submission" date="2019-03" db="EMBL/GenBank/DDBJ databases">
        <title>Genomic Encyclopedia of Type Strains, Phase IV (KMG-IV): sequencing the most valuable type-strain genomes for metagenomic binning, comparative biology and taxonomic classification.</title>
        <authorList>
            <person name="Goeker M."/>
        </authorList>
    </citation>
    <scope>NUCLEOTIDE SEQUENCE [LARGE SCALE GENOMIC DNA]</scope>
    <source>
        <strain evidence="6 8">DSM 20580</strain>
    </source>
</reference>
<evidence type="ECO:0000256" key="1">
    <source>
        <dbReference type="ARBA" id="ARBA00009589"/>
    </source>
</evidence>
<evidence type="ECO:0000256" key="4">
    <source>
        <dbReference type="PIRSR" id="PIRSR610708-1"/>
    </source>
</evidence>
<dbReference type="RefSeq" id="WP_109350747.1">
    <property type="nucleotide sequence ID" value="NZ_BJUE01000061.1"/>
</dbReference>
<evidence type="ECO:0000313" key="6">
    <source>
        <dbReference type="EMBL" id="TDR33690.1"/>
    </source>
</evidence>
<gene>
    <name evidence="6" type="ORF">DFR61_15011</name>
    <name evidence="5" type="ORF">NCTC10597_01734</name>
</gene>
<dbReference type="EC" id="3.1.3.-" evidence="3"/>
<dbReference type="InterPro" id="IPR023214">
    <property type="entry name" value="HAD_sf"/>
</dbReference>